<organism evidence="3 4">
    <name type="scientific">Cyclonatronum proteinivorum</name>
    <dbReference type="NCBI Taxonomy" id="1457365"/>
    <lineage>
        <taxon>Bacteria</taxon>
        <taxon>Pseudomonadati</taxon>
        <taxon>Balneolota</taxon>
        <taxon>Balneolia</taxon>
        <taxon>Balneolales</taxon>
        <taxon>Cyclonatronaceae</taxon>
        <taxon>Cyclonatronum</taxon>
    </lineage>
</organism>
<proteinExistence type="predicted"/>
<dbReference type="KEGG" id="cprv:CYPRO_1493"/>
<sequence>MTKSQLISVFIWIALTLGFAAASQAQHRLEVPETMAIGATGTAWAGGAAALHINPANLLDMRSGRPNNLVFLQSSATLGGGLLNVSTYNSFLTKGELLDAARQREMLDQWYGDDAGSSMQYAHVNAGFVLAGTAFQLNPGYAAGLSVRLRNLSSTGISRGAAELGLGGLNEDVFREGREADLMLEATSFAEVTAGFAMMLYEGDFFPLTGRRWSLQAGVSPQLFLGIAQSQLELRSRITVSGDDVHHDFRYIIQTQGETSDQLFQYLADRDANDERPEMGDYLEFPSDIGKIDGMGFGLNLGVTAQFELGDAFLDFPFLGEGMRILQLGLAFSDLGSIRYSRRAAVFENQGLFTWEGFAIDQQRIDEEFDGDLGSYFSYVLEDSVLYDMYLDFDGREVGSNRVQLPAAWAFGGELRAGRMQAAFDLGAGFSNSGLVSRRLALGVGASYAITRFVPVRAGWYSGGSNNSSWTFGTGLTGGAYRLDLGVMLSPGTQNGGAWAAIGLGALQFRF</sequence>
<dbReference type="Pfam" id="PF18990">
    <property type="entry name" value="DUF5723"/>
    <property type="match status" value="1"/>
</dbReference>
<feature type="signal peptide" evidence="1">
    <location>
        <begin position="1"/>
        <end position="25"/>
    </location>
</feature>
<keyword evidence="4" id="KW-1185">Reference proteome</keyword>
<reference evidence="3 4" key="1">
    <citation type="submission" date="2018-03" db="EMBL/GenBank/DDBJ databases">
        <title>Phenotypic and genomic properties of Cyclonatronum proteinivorum gen. nov., sp. nov., a haloalkaliphilic bacteroidete from soda lakes possessing Na+-translocating rhodopsin.</title>
        <authorList>
            <person name="Toshchakov S.V."/>
            <person name="Korzhenkov A."/>
            <person name="Samarov N.I."/>
            <person name="Kublanov I.V."/>
            <person name="Muntyan M.S."/>
            <person name="Sorokin D.Y."/>
        </authorList>
    </citation>
    <scope>NUCLEOTIDE SEQUENCE [LARGE SCALE GENOMIC DNA]</scope>
    <source>
        <strain evidence="3 4">Omega</strain>
    </source>
</reference>
<dbReference type="InterPro" id="IPR043781">
    <property type="entry name" value="DUF5723"/>
</dbReference>
<evidence type="ECO:0000256" key="1">
    <source>
        <dbReference type="SAM" id="SignalP"/>
    </source>
</evidence>
<dbReference type="AlphaFoldDB" id="A0A345UJU7"/>
<evidence type="ECO:0000313" key="3">
    <source>
        <dbReference type="EMBL" id="AXJ00749.1"/>
    </source>
</evidence>
<dbReference type="Proteomes" id="UP000254808">
    <property type="component" value="Chromosome"/>
</dbReference>
<keyword evidence="1" id="KW-0732">Signal</keyword>
<dbReference type="RefSeq" id="WP_124245564.1">
    <property type="nucleotide sequence ID" value="NZ_CP027806.1"/>
</dbReference>
<feature type="chain" id="PRO_5016649528" description="DUF5723 domain-containing protein" evidence="1">
    <location>
        <begin position="26"/>
        <end position="511"/>
    </location>
</feature>
<evidence type="ECO:0000313" key="4">
    <source>
        <dbReference type="Proteomes" id="UP000254808"/>
    </source>
</evidence>
<dbReference type="OrthoDB" id="1522400at2"/>
<accession>A0A345UJU7</accession>
<name>A0A345UJU7_9BACT</name>
<evidence type="ECO:0000259" key="2">
    <source>
        <dbReference type="Pfam" id="PF18990"/>
    </source>
</evidence>
<feature type="domain" description="DUF5723" evidence="2">
    <location>
        <begin position="117"/>
        <end position="479"/>
    </location>
</feature>
<gene>
    <name evidence="3" type="ORF">CYPRO_1493</name>
</gene>
<protein>
    <recommendedName>
        <fullName evidence="2">DUF5723 domain-containing protein</fullName>
    </recommendedName>
</protein>
<dbReference type="EMBL" id="CP027806">
    <property type="protein sequence ID" value="AXJ00749.1"/>
    <property type="molecule type" value="Genomic_DNA"/>
</dbReference>